<sequence length="208" mass="20709">MNTGTIIDAAAAGDPARTALIIDGRRINYGDLGAAVRRCAAGLAARGLVAGDRVAVVDVGSLLSIEAVLGAAGIGAAAALMNPALTAAELRVLVDNAGCVQVAVAADMYADKVREAGATDVLTGSDLGGDQAGTTVSVAEDVDARDALVLFTSGTTGLAGRLHPLVGRDLLPSFVEGPRPDADTRSPGLLPGGARQLSASRSHAMAED</sequence>
<dbReference type="AlphaFoldDB" id="A0A1W9ZF42"/>
<dbReference type="EMBL" id="MVHE01000063">
    <property type="protein sequence ID" value="ORA13473.1"/>
    <property type="molecule type" value="Genomic_DNA"/>
</dbReference>
<evidence type="ECO:0000313" key="4">
    <source>
        <dbReference type="Proteomes" id="UP000192284"/>
    </source>
</evidence>
<dbReference type="PANTHER" id="PTHR43767:SF1">
    <property type="entry name" value="NONRIBOSOMAL PEPTIDE SYNTHASE PES1 (EUROFUNG)-RELATED"/>
    <property type="match status" value="1"/>
</dbReference>
<keyword evidence="4" id="KW-1185">Reference proteome</keyword>
<dbReference type="RefSeq" id="WP_245850529.1">
    <property type="nucleotide sequence ID" value="NZ_JACKTS010000014.1"/>
</dbReference>
<dbReference type="Pfam" id="PF00501">
    <property type="entry name" value="AMP-binding"/>
    <property type="match status" value="1"/>
</dbReference>
<evidence type="ECO:0000313" key="3">
    <source>
        <dbReference type="EMBL" id="ORA13473.1"/>
    </source>
</evidence>
<dbReference type="InterPro" id="IPR050237">
    <property type="entry name" value="ATP-dep_AMP-bd_enzyme"/>
</dbReference>
<gene>
    <name evidence="3" type="ORF">BST12_23915</name>
</gene>
<feature type="domain" description="AMP-dependent synthetase/ligase" evidence="2">
    <location>
        <begin position="8"/>
        <end position="158"/>
    </location>
</feature>
<reference evidence="3 4" key="1">
    <citation type="submission" date="2017-02" db="EMBL/GenBank/DDBJ databases">
        <title>The new phylogeny of genus Mycobacterium.</title>
        <authorList>
            <person name="Tortoli E."/>
            <person name="Trovato A."/>
            <person name="Cirillo D.M."/>
        </authorList>
    </citation>
    <scope>NUCLEOTIDE SEQUENCE [LARGE SCALE GENOMIC DNA]</scope>
    <source>
        <strain evidence="3 4">DSM 45057</strain>
    </source>
</reference>
<dbReference type="Gene3D" id="3.40.50.12780">
    <property type="entry name" value="N-terminal domain of ligase-like"/>
    <property type="match status" value="1"/>
</dbReference>
<comment type="caution">
    <text evidence="3">The sequence shown here is derived from an EMBL/GenBank/DDBJ whole genome shotgun (WGS) entry which is preliminary data.</text>
</comment>
<evidence type="ECO:0000256" key="1">
    <source>
        <dbReference type="SAM" id="MobiDB-lite"/>
    </source>
</evidence>
<organism evidence="3 4">
    <name type="scientific">Mycobacterium angelicum</name>
    <dbReference type="NCBI Taxonomy" id="470074"/>
    <lineage>
        <taxon>Bacteria</taxon>
        <taxon>Bacillati</taxon>
        <taxon>Actinomycetota</taxon>
        <taxon>Actinomycetes</taxon>
        <taxon>Mycobacteriales</taxon>
        <taxon>Mycobacteriaceae</taxon>
        <taxon>Mycobacterium</taxon>
    </lineage>
</organism>
<dbReference type="InterPro" id="IPR042099">
    <property type="entry name" value="ANL_N_sf"/>
</dbReference>
<accession>A0A1W9ZF42</accession>
<dbReference type="PANTHER" id="PTHR43767">
    <property type="entry name" value="LONG-CHAIN-FATTY-ACID--COA LIGASE"/>
    <property type="match status" value="1"/>
</dbReference>
<dbReference type="SUPFAM" id="SSF56801">
    <property type="entry name" value="Acetyl-CoA synthetase-like"/>
    <property type="match status" value="1"/>
</dbReference>
<evidence type="ECO:0000259" key="2">
    <source>
        <dbReference type="Pfam" id="PF00501"/>
    </source>
</evidence>
<dbReference type="Proteomes" id="UP000192284">
    <property type="component" value="Unassembled WGS sequence"/>
</dbReference>
<name>A0A1W9ZF42_MYCAN</name>
<dbReference type="InterPro" id="IPR000873">
    <property type="entry name" value="AMP-dep_synth/lig_dom"/>
</dbReference>
<proteinExistence type="predicted"/>
<protein>
    <recommendedName>
        <fullName evidence="2">AMP-dependent synthetase/ligase domain-containing protein</fullName>
    </recommendedName>
</protein>
<feature type="region of interest" description="Disordered" evidence="1">
    <location>
        <begin position="176"/>
        <end position="208"/>
    </location>
</feature>